<dbReference type="Proteomes" id="UP001595859">
    <property type="component" value="Unassembled WGS sequence"/>
</dbReference>
<comment type="caution">
    <text evidence="1">The sequence shown here is derived from an EMBL/GenBank/DDBJ whole genome shotgun (WGS) entry which is preliminary data.</text>
</comment>
<sequence>MFELPEGLHGAHRREDLRREVGAMHLRKIIREGRLVSFSRKVLVERARQLTLPTRAAAALLLAGPRAVLTGHTAAFLHGCTAADTGRIHVLVDYHLKVPCVPGVVVHQGLFDEQDVVTVDGLRVFVLEYAITELLCREARRVALACADQALALTPPELRAEFRAEVLHRIGARRDSRGRRRSQILLDLATGRAESPAESWLLLSFFDAGFSVPDQQFSVLDIKGREIYRLDLAWKEPMVAVEYDGYAAHVDRIERDAARDEDLRRRGWLVLHADATDLSDPSRLHAEVRRAFWRRRFAA</sequence>
<evidence type="ECO:0008006" key="3">
    <source>
        <dbReference type="Google" id="ProtNLM"/>
    </source>
</evidence>
<gene>
    <name evidence="1" type="ORF">ACFPCV_09245</name>
</gene>
<dbReference type="Gene3D" id="3.40.960.10">
    <property type="entry name" value="VSR Endonuclease"/>
    <property type="match status" value="1"/>
</dbReference>
<dbReference type="SUPFAM" id="SSF52980">
    <property type="entry name" value="Restriction endonuclease-like"/>
    <property type="match status" value="1"/>
</dbReference>
<dbReference type="EMBL" id="JBHSIS010000003">
    <property type="protein sequence ID" value="MFC4853692.1"/>
    <property type="molecule type" value="Genomic_DNA"/>
</dbReference>
<dbReference type="InterPro" id="IPR011335">
    <property type="entry name" value="Restrct_endonuc-II-like"/>
</dbReference>
<organism evidence="1 2">
    <name type="scientific">Actinophytocola glycyrrhizae</name>
    <dbReference type="NCBI Taxonomy" id="2044873"/>
    <lineage>
        <taxon>Bacteria</taxon>
        <taxon>Bacillati</taxon>
        <taxon>Actinomycetota</taxon>
        <taxon>Actinomycetes</taxon>
        <taxon>Pseudonocardiales</taxon>
        <taxon>Pseudonocardiaceae</taxon>
    </lineage>
</organism>
<evidence type="ECO:0000313" key="1">
    <source>
        <dbReference type="EMBL" id="MFC4853692.1"/>
    </source>
</evidence>
<name>A0ABV9RXM3_9PSEU</name>
<keyword evidence="2" id="KW-1185">Reference proteome</keyword>
<reference evidence="2" key="1">
    <citation type="journal article" date="2019" name="Int. J. Syst. Evol. Microbiol.">
        <title>The Global Catalogue of Microorganisms (GCM) 10K type strain sequencing project: providing services to taxonomists for standard genome sequencing and annotation.</title>
        <authorList>
            <consortium name="The Broad Institute Genomics Platform"/>
            <consortium name="The Broad Institute Genome Sequencing Center for Infectious Disease"/>
            <person name="Wu L."/>
            <person name="Ma J."/>
        </authorList>
    </citation>
    <scope>NUCLEOTIDE SEQUENCE [LARGE SCALE GENOMIC DNA]</scope>
    <source>
        <strain evidence="2">ZS-22-S1</strain>
    </source>
</reference>
<proteinExistence type="predicted"/>
<dbReference type="RefSeq" id="WP_378055626.1">
    <property type="nucleotide sequence ID" value="NZ_JBHSIS010000003.1"/>
</dbReference>
<accession>A0ABV9RXM3</accession>
<evidence type="ECO:0000313" key="2">
    <source>
        <dbReference type="Proteomes" id="UP001595859"/>
    </source>
</evidence>
<protein>
    <recommendedName>
        <fullName evidence="3">DUF559 domain-containing protein</fullName>
    </recommendedName>
</protein>